<reference evidence="1 2" key="1">
    <citation type="submission" date="2019-03" db="EMBL/GenBank/DDBJ databases">
        <title>Genomic Encyclopedia of Type Strains, Phase IV (KMG-IV): sequencing the most valuable type-strain genomes for metagenomic binning, comparative biology and taxonomic classification.</title>
        <authorList>
            <person name="Goeker M."/>
        </authorList>
    </citation>
    <scope>NUCLEOTIDE SEQUENCE [LARGE SCALE GENOMIC DNA]</scope>
    <source>
        <strain evidence="1 2">DSM 1837</strain>
    </source>
</reference>
<gene>
    <name evidence="1" type="ORF">EV674_102186</name>
</gene>
<dbReference type="Proteomes" id="UP000295182">
    <property type="component" value="Unassembled WGS sequence"/>
</dbReference>
<protein>
    <submittedName>
        <fullName evidence="1">Uncharacterized protein</fullName>
    </submittedName>
</protein>
<dbReference type="AlphaFoldDB" id="A0A4R2NG80"/>
<proteinExistence type="predicted"/>
<sequence length="110" mass="12310">MTRQNTHHGFTLAPQFSYGFRGPKIFAPRRPNGRLERTHRRDLSHLFQIKTEACGRSITPKNGTHLVITPATHKRVAHSFCVNSKTGTAVVGISTQIRQIKSNAHTIKAL</sequence>
<organism evidence="1 2">
    <name type="scientific">Simplicispira metamorpha</name>
    <dbReference type="NCBI Taxonomy" id="80881"/>
    <lineage>
        <taxon>Bacteria</taxon>
        <taxon>Pseudomonadati</taxon>
        <taxon>Pseudomonadota</taxon>
        <taxon>Betaproteobacteria</taxon>
        <taxon>Burkholderiales</taxon>
        <taxon>Comamonadaceae</taxon>
        <taxon>Simplicispira</taxon>
    </lineage>
</organism>
<dbReference type="EMBL" id="SLXH01000002">
    <property type="protein sequence ID" value="TCP20218.1"/>
    <property type="molecule type" value="Genomic_DNA"/>
</dbReference>
<evidence type="ECO:0000313" key="2">
    <source>
        <dbReference type="Proteomes" id="UP000295182"/>
    </source>
</evidence>
<name>A0A4R2NG80_9BURK</name>
<evidence type="ECO:0000313" key="1">
    <source>
        <dbReference type="EMBL" id="TCP20218.1"/>
    </source>
</evidence>
<accession>A0A4R2NG80</accession>
<comment type="caution">
    <text evidence="1">The sequence shown here is derived from an EMBL/GenBank/DDBJ whole genome shotgun (WGS) entry which is preliminary data.</text>
</comment>
<keyword evidence="2" id="KW-1185">Reference proteome</keyword>